<evidence type="ECO:0000256" key="1">
    <source>
        <dbReference type="SAM" id="Phobius"/>
    </source>
</evidence>
<feature type="transmembrane region" description="Helical" evidence="1">
    <location>
        <begin position="103"/>
        <end position="121"/>
    </location>
</feature>
<organism evidence="2 3">
    <name type="scientific">Caerostris darwini</name>
    <dbReference type="NCBI Taxonomy" id="1538125"/>
    <lineage>
        <taxon>Eukaryota</taxon>
        <taxon>Metazoa</taxon>
        <taxon>Ecdysozoa</taxon>
        <taxon>Arthropoda</taxon>
        <taxon>Chelicerata</taxon>
        <taxon>Arachnida</taxon>
        <taxon>Araneae</taxon>
        <taxon>Araneomorphae</taxon>
        <taxon>Entelegynae</taxon>
        <taxon>Araneoidea</taxon>
        <taxon>Araneidae</taxon>
        <taxon>Caerostris</taxon>
    </lineage>
</organism>
<name>A0AAV4T163_9ARAC</name>
<dbReference type="Proteomes" id="UP001054837">
    <property type="component" value="Unassembled WGS sequence"/>
</dbReference>
<protein>
    <submittedName>
        <fullName evidence="2">Uncharacterized protein</fullName>
    </submittedName>
</protein>
<dbReference type="EMBL" id="BPLQ01008923">
    <property type="protein sequence ID" value="GIY40393.1"/>
    <property type="molecule type" value="Genomic_DNA"/>
</dbReference>
<accession>A0AAV4T163</accession>
<reference evidence="2 3" key="1">
    <citation type="submission" date="2021-06" db="EMBL/GenBank/DDBJ databases">
        <title>Caerostris darwini draft genome.</title>
        <authorList>
            <person name="Kono N."/>
            <person name="Arakawa K."/>
        </authorList>
    </citation>
    <scope>NUCLEOTIDE SEQUENCE [LARGE SCALE GENOMIC DNA]</scope>
</reference>
<evidence type="ECO:0000313" key="3">
    <source>
        <dbReference type="Proteomes" id="UP001054837"/>
    </source>
</evidence>
<keyword evidence="1" id="KW-0472">Membrane</keyword>
<proteinExistence type="predicted"/>
<evidence type="ECO:0000313" key="2">
    <source>
        <dbReference type="EMBL" id="GIY40393.1"/>
    </source>
</evidence>
<comment type="caution">
    <text evidence="2">The sequence shown here is derived from an EMBL/GenBank/DDBJ whole genome shotgun (WGS) entry which is preliminary data.</text>
</comment>
<keyword evidence="3" id="KW-1185">Reference proteome</keyword>
<sequence>MELFVLNERAPIYFQNKYNGNSSLVLAKKKQKNPIPFGKMWGDSSSVMQLSNKVDTCNTYKLSILVLLPPTSKGRTSSARTSLSSHFGIGRFSHHQDMLWRQIGLPGFTFNVILFITRSIFIRHPYSRRNGQG</sequence>
<keyword evidence="1" id="KW-0812">Transmembrane</keyword>
<dbReference type="AlphaFoldDB" id="A0AAV4T163"/>
<gene>
    <name evidence="2" type="ORF">CDAR_120031</name>
</gene>
<keyword evidence="1" id="KW-1133">Transmembrane helix</keyword>